<feature type="transmembrane region" description="Helical" evidence="5">
    <location>
        <begin position="321"/>
        <end position="341"/>
    </location>
</feature>
<comment type="caution">
    <text evidence="7">The sequence shown here is derived from an EMBL/GenBank/DDBJ whole genome shotgun (WGS) entry which is preliminary data.</text>
</comment>
<evidence type="ECO:0000256" key="2">
    <source>
        <dbReference type="ARBA" id="ARBA00022692"/>
    </source>
</evidence>
<evidence type="ECO:0000256" key="3">
    <source>
        <dbReference type="ARBA" id="ARBA00022989"/>
    </source>
</evidence>
<feature type="domain" description="Major facilitator superfamily (MFS) profile" evidence="6">
    <location>
        <begin position="12"/>
        <end position="408"/>
    </location>
</feature>
<feature type="transmembrane region" description="Helical" evidence="5">
    <location>
        <begin position="385"/>
        <end position="404"/>
    </location>
</feature>
<comment type="subcellular location">
    <subcellularLocation>
        <location evidence="1">Membrane</location>
        <topology evidence="1">Multi-pass membrane protein</topology>
    </subcellularLocation>
</comment>
<dbReference type="Pfam" id="PF00083">
    <property type="entry name" value="Sugar_tr"/>
    <property type="match status" value="1"/>
</dbReference>
<evidence type="ECO:0000256" key="1">
    <source>
        <dbReference type="ARBA" id="ARBA00004141"/>
    </source>
</evidence>
<feature type="transmembrane region" description="Helical" evidence="5">
    <location>
        <begin position="136"/>
        <end position="159"/>
    </location>
</feature>
<proteinExistence type="predicted"/>
<dbReference type="InterPro" id="IPR020846">
    <property type="entry name" value="MFS_dom"/>
</dbReference>
<dbReference type="RefSeq" id="WP_338117009.1">
    <property type="nucleotide sequence ID" value="NZ_WGGD01000005.1"/>
</dbReference>
<dbReference type="PANTHER" id="PTHR23508:SF10">
    <property type="entry name" value="CARBOXYLIC ACID TRANSPORTER PROTEIN HOMOLOG"/>
    <property type="match status" value="1"/>
</dbReference>
<feature type="transmembrane region" description="Helical" evidence="5">
    <location>
        <begin position="353"/>
        <end position="373"/>
    </location>
</feature>
<keyword evidence="8" id="KW-1185">Reference proteome</keyword>
<dbReference type="SUPFAM" id="SSF103473">
    <property type="entry name" value="MFS general substrate transporter"/>
    <property type="match status" value="1"/>
</dbReference>
<gene>
    <name evidence="7" type="ORF">GC250_11495</name>
</gene>
<feature type="transmembrane region" description="Helical" evidence="5">
    <location>
        <begin position="294"/>
        <end position="315"/>
    </location>
</feature>
<evidence type="ECO:0000313" key="8">
    <source>
        <dbReference type="Proteomes" id="UP000470772"/>
    </source>
</evidence>
<feature type="transmembrane region" description="Helical" evidence="5">
    <location>
        <begin position="49"/>
        <end position="69"/>
    </location>
</feature>
<reference evidence="7 8" key="1">
    <citation type="submission" date="2019-10" db="EMBL/GenBank/DDBJ databases">
        <title>Sequencing and Assembly of Multiple Reported Metal-Biooxidizing Members of the Extremely Thermoacidophilic Archaeal Family Sulfolobaceae.</title>
        <authorList>
            <person name="Counts J.A."/>
            <person name="Kelly R.M."/>
        </authorList>
    </citation>
    <scope>NUCLEOTIDE SEQUENCE [LARGE SCALE GENOMIC DNA]</scope>
    <source>
        <strain evidence="7 8">DSM 6482</strain>
    </source>
</reference>
<evidence type="ECO:0000256" key="5">
    <source>
        <dbReference type="SAM" id="Phobius"/>
    </source>
</evidence>
<sequence length="420" mass="45608">MDFDNFSEKFRSFFLSSGGFFLDGYDLSVISYALFFIKGEMSLNAVQEGLVSASSLMGMAIGAIIFGALSDKLGRKKLMGIDLFFFSIFALLSATSNNFLELFVSRFLLGIGVGGDYPISSTVVSEFSPTRSRGRYLMGSVSMYWIGTLFSAFMNLVFLPTGEQFWRYSFAVGGLLAIPIVVGRIKLSESPRWLASKGLMKGEGIPTPEEENKGVTWRDLLKGKVGVTLMSLSAIWFLFDVASYGIGLYYPSLLHQFAFPSEYETLYGTMLISVGAIVGYAIAEVAVDSAGRRFTLMAGLGAMAFLLLLGGLISIRGAGLVPYFMVFVAMEQWAGAVTLFYPAEIFPTSVRSTAQGVTTAFSRVGAVLGVFFFPSMVKYLGLSESLMLFGLTSAIALAVSAVAVKETKMRRLEDISVSKT</sequence>
<protein>
    <submittedName>
        <fullName evidence="7">MFS transporter</fullName>
    </submittedName>
</protein>
<dbReference type="AlphaFoldDB" id="A0A6A9QPF4"/>
<name>A0A6A9QPF4_SULME</name>
<dbReference type="PROSITE" id="PS50850">
    <property type="entry name" value="MFS"/>
    <property type="match status" value="1"/>
</dbReference>
<keyword evidence="3 5" id="KW-1133">Transmembrane helix</keyword>
<evidence type="ECO:0000256" key="4">
    <source>
        <dbReference type="ARBA" id="ARBA00023136"/>
    </source>
</evidence>
<keyword evidence="4 5" id="KW-0472">Membrane</keyword>
<dbReference type="GO" id="GO:0046943">
    <property type="term" value="F:carboxylic acid transmembrane transporter activity"/>
    <property type="evidence" value="ECO:0007669"/>
    <property type="project" value="TreeGrafter"/>
</dbReference>
<feature type="transmembrane region" description="Helical" evidence="5">
    <location>
        <begin position="81"/>
        <end position="100"/>
    </location>
</feature>
<keyword evidence="2 5" id="KW-0812">Transmembrane</keyword>
<dbReference type="EMBL" id="WGGD01000005">
    <property type="protein sequence ID" value="MUN30039.1"/>
    <property type="molecule type" value="Genomic_DNA"/>
</dbReference>
<evidence type="ECO:0000313" key="7">
    <source>
        <dbReference type="EMBL" id="MUN30039.1"/>
    </source>
</evidence>
<dbReference type="Proteomes" id="UP000470772">
    <property type="component" value="Unassembled WGS sequence"/>
</dbReference>
<dbReference type="InterPro" id="IPR003663">
    <property type="entry name" value="Sugar/inositol_transpt"/>
</dbReference>
<dbReference type="InterPro" id="IPR036259">
    <property type="entry name" value="MFS_trans_sf"/>
</dbReference>
<feature type="transmembrane region" description="Helical" evidence="5">
    <location>
        <begin position="225"/>
        <end position="246"/>
    </location>
</feature>
<dbReference type="Gene3D" id="1.20.1250.20">
    <property type="entry name" value="MFS general substrate transporter like domains"/>
    <property type="match status" value="1"/>
</dbReference>
<accession>A0A6A9QPF4</accession>
<dbReference type="PANTHER" id="PTHR23508">
    <property type="entry name" value="CARBOXYLIC ACID TRANSPORTER PROTEIN HOMOLOG"/>
    <property type="match status" value="1"/>
</dbReference>
<feature type="transmembrane region" description="Helical" evidence="5">
    <location>
        <begin position="266"/>
        <end position="287"/>
    </location>
</feature>
<dbReference type="GO" id="GO:0005886">
    <property type="term" value="C:plasma membrane"/>
    <property type="evidence" value="ECO:0007669"/>
    <property type="project" value="TreeGrafter"/>
</dbReference>
<dbReference type="PRINTS" id="PR00171">
    <property type="entry name" value="SUGRTRNSPORT"/>
</dbReference>
<evidence type="ECO:0000259" key="6">
    <source>
        <dbReference type="PROSITE" id="PS50850"/>
    </source>
</evidence>
<organism evidence="7 8">
    <name type="scientific">Sulfuracidifex metallicus DSM 6482 = JCM 9184</name>
    <dbReference type="NCBI Taxonomy" id="523847"/>
    <lineage>
        <taxon>Archaea</taxon>
        <taxon>Thermoproteota</taxon>
        <taxon>Thermoprotei</taxon>
        <taxon>Sulfolobales</taxon>
        <taxon>Sulfolobaceae</taxon>
        <taxon>Sulfuracidifex</taxon>
    </lineage>
</organism>
<feature type="transmembrane region" description="Helical" evidence="5">
    <location>
        <begin position="12"/>
        <end position="37"/>
    </location>
</feature>
<dbReference type="InterPro" id="IPR005828">
    <property type="entry name" value="MFS_sugar_transport-like"/>
</dbReference>
<feature type="transmembrane region" description="Helical" evidence="5">
    <location>
        <begin position="165"/>
        <end position="187"/>
    </location>
</feature>